<comment type="similarity">
    <text evidence="4">Belongs to the inner dynein arm light chain family.</text>
</comment>
<gene>
    <name evidence="6" type="ORF">H310_00833</name>
</gene>
<dbReference type="VEuPathDB" id="FungiDB:H310_00833"/>
<dbReference type="GO" id="GO:0030286">
    <property type="term" value="C:dynein complex"/>
    <property type="evidence" value="ECO:0007669"/>
    <property type="project" value="UniProtKB-KW"/>
</dbReference>
<dbReference type="AlphaFoldDB" id="A0A024UX82"/>
<dbReference type="RefSeq" id="XP_008861978.1">
    <property type="nucleotide sequence ID" value="XM_008863756.1"/>
</dbReference>
<proteinExistence type="inferred from homology"/>
<dbReference type="GO" id="GO:0005930">
    <property type="term" value="C:axoneme"/>
    <property type="evidence" value="ECO:0007669"/>
    <property type="project" value="TreeGrafter"/>
</dbReference>
<evidence type="ECO:0000313" key="6">
    <source>
        <dbReference type="EMBL" id="ETW10567.1"/>
    </source>
</evidence>
<evidence type="ECO:0008006" key="7">
    <source>
        <dbReference type="Google" id="ProtNLM"/>
    </source>
</evidence>
<evidence type="ECO:0000256" key="1">
    <source>
        <dbReference type="ARBA" id="ARBA00023017"/>
    </source>
</evidence>
<keyword evidence="3" id="KW-0505">Motor protein</keyword>
<dbReference type="GeneID" id="20077883"/>
<keyword evidence="1" id="KW-0243">Dynein</keyword>
<reference evidence="6" key="1">
    <citation type="submission" date="2013-12" db="EMBL/GenBank/DDBJ databases">
        <title>The Genome Sequence of Aphanomyces invadans NJM9701.</title>
        <authorList>
            <consortium name="The Broad Institute Genomics Platform"/>
            <person name="Russ C."/>
            <person name="Tyler B."/>
            <person name="van West P."/>
            <person name="Dieguez-Uribeondo J."/>
            <person name="Young S.K."/>
            <person name="Zeng Q."/>
            <person name="Gargeya S."/>
            <person name="Fitzgerald M."/>
            <person name="Abouelleil A."/>
            <person name="Alvarado L."/>
            <person name="Chapman S.B."/>
            <person name="Gainer-Dewar J."/>
            <person name="Goldberg J."/>
            <person name="Griggs A."/>
            <person name="Gujja S."/>
            <person name="Hansen M."/>
            <person name="Howarth C."/>
            <person name="Imamovic A."/>
            <person name="Ireland A."/>
            <person name="Larimer J."/>
            <person name="McCowan C."/>
            <person name="Murphy C."/>
            <person name="Pearson M."/>
            <person name="Poon T.W."/>
            <person name="Priest M."/>
            <person name="Roberts A."/>
            <person name="Saif S."/>
            <person name="Shea T."/>
            <person name="Sykes S."/>
            <person name="Wortman J."/>
            <person name="Nusbaum C."/>
            <person name="Birren B."/>
        </authorList>
    </citation>
    <scope>NUCLEOTIDE SEQUENCE [LARGE SCALE GENOMIC DNA]</scope>
    <source>
        <strain evidence="6">NJM9701</strain>
    </source>
</reference>
<dbReference type="InterPro" id="IPR019347">
    <property type="entry name" value="Axonemal_dynein_light_chain"/>
</dbReference>
<dbReference type="PANTHER" id="PTHR13183:SF0">
    <property type="entry name" value="AXONEMAL DYNEIN LIGHT INTERMEDIATE POLYPEPTIDE 1"/>
    <property type="match status" value="1"/>
</dbReference>
<feature type="coiled-coil region" evidence="5">
    <location>
        <begin position="190"/>
        <end position="217"/>
    </location>
</feature>
<dbReference type="EMBL" id="KI913952">
    <property type="protein sequence ID" value="ETW10567.1"/>
    <property type="molecule type" value="Genomic_DNA"/>
</dbReference>
<evidence type="ECO:0000256" key="3">
    <source>
        <dbReference type="ARBA" id="ARBA00023175"/>
    </source>
</evidence>
<sequence>MCLKRGTVSLYRYVALANSMIESTLPSAPFTLLKHDGAFLVETNTFARGAVTESKQQTTRGTTGQSLVSPEILKAMLPSREWKDENGKWQQNVSMEPSSRAEVLELQETLASNLVKEQAKQVGICANRERLHAQLFDEIIRQVTLACPERGLLLMRVRDEIRMTIAVYQALYNTSLSFGLRKTVLAEEGTQEVEDKIAGLEDEIKQLKEEALQWSHRSMILQSHYANEREKRTTQQTNVVAALQAQIHQFEAFRDLTK</sequence>
<organism evidence="6">
    <name type="scientific">Aphanomyces invadans</name>
    <dbReference type="NCBI Taxonomy" id="157072"/>
    <lineage>
        <taxon>Eukaryota</taxon>
        <taxon>Sar</taxon>
        <taxon>Stramenopiles</taxon>
        <taxon>Oomycota</taxon>
        <taxon>Saprolegniomycetes</taxon>
        <taxon>Saprolegniales</taxon>
        <taxon>Verrucalvaceae</taxon>
        <taxon>Aphanomyces</taxon>
    </lineage>
</organism>
<dbReference type="PANTHER" id="PTHR13183">
    <property type="entry name" value="AXONEMAL INNER ARM DYNEIN LIGHT CHAIN 28"/>
    <property type="match status" value="1"/>
</dbReference>
<dbReference type="STRING" id="157072.A0A024UX82"/>
<keyword evidence="2 5" id="KW-0175">Coiled coil</keyword>
<accession>A0A024UX82</accession>
<dbReference type="OrthoDB" id="273640at2759"/>
<evidence type="ECO:0000256" key="2">
    <source>
        <dbReference type="ARBA" id="ARBA00023054"/>
    </source>
</evidence>
<dbReference type="eggNOG" id="KOG4001">
    <property type="taxonomic scope" value="Eukaryota"/>
</dbReference>
<dbReference type="GO" id="GO:0045504">
    <property type="term" value="F:dynein heavy chain binding"/>
    <property type="evidence" value="ECO:0007669"/>
    <property type="project" value="TreeGrafter"/>
</dbReference>
<evidence type="ECO:0000256" key="5">
    <source>
        <dbReference type="SAM" id="Coils"/>
    </source>
</evidence>
<evidence type="ECO:0000256" key="4">
    <source>
        <dbReference type="ARBA" id="ARBA00038114"/>
    </source>
</evidence>
<protein>
    <recommendedName>
        <fullName evidence="7">33 kDa inner dynein arm light chain, axonemal</fullName>
    </recommendedName>
</protein>
<dbReference type="Pfam" id="PF10211">
    <property type="entry name" value="Ax_dynein_light"/>
    <property type="match status" value="1"/>
</dbReference>
<name>A0A024UX82_9STRA</name>